<name>A0AAD8FGR8_BIOPF</name>
<dbReference type="Pfam" id="PF00653">
    <property type="entry name" value="BIR"/>
    <property type="match status" value="1"/>
</dbReference>
<evidence type="ECO:0000313" key="2">
    <source>
        <dbReference type="EMBL" id="KAK0063303.1"/>
    </source>
</evidence>
<keyword evidence="3" id="KW-1185">Reference proteome</keyword>
<reference evidence="2" key="1">
    <citation type="journal article" date="2023" name="PLoS Negl. Trop. Dis.">
        <title>A genome sequence for Biomphalaria pfeifferi, the major vector snail for the human-infecting parasite Schistosoma mansoni.</title>
        <authorList>
            <person name="Bu L."/>
            <person name="Lu L."/>
            <person name="Laidemitt M.R."/>
            <person name="Zhang S.M."/>
            <person name="Mutuku M."/>
            <person name="Mkoji G."/>
            <person name="Steinauer M."/>
            <person name="Loker E.S."/>
        </authorList>
    </citation>
    <scope>NUCLEOTIDE SEQUENCE</scope>
    <source>
        <strain evidence="2">KasaAsao</strain>
    </source>
</reference>
<dbReference type="PROSITE" id="PS50143">
    <property type="entry name" value="BIR_REPEAT_2"/>
    <property type="match status" value="1"/>
</dbReference>
<dbReference type="SMART" id="SM00238">
    <property type="entry name" value="BIR"/>
    <property type="match status" value="1"/>
</dbReference>
<dbReference type="AlphaFoldDB" id="A0AAD8FGR8"/>
<feature type="compositionally biased region" description="Polar residues" evidence="1">
    <location>
        <begin position="286"/>
        <end position="297"/>
    </location>
</feature>
<reference evidence="2" key="2">
    <citation type="submission" date="2023-04" db="EMBL/GenBank/DDBJ databases">
        <authorList>
            <person name="Bu L."/>
            <person name="Lu L."/>
            <person name="Laidemitt M.R."/>
            <person name="Zhang S.M."/>
            <person name="Mutuku M."/>
            <person name="Mkoji G."/>
            <person name="Steinauer M."/>
            <person name="Loker E.S."/>
        </authorList>
    </citation>
    <scope>NUCLEOTIDE SEQUENCE</scope>
    <source>
        <strain evidence="2">KasaAsao</strain>
        <tissue evidence="2">Whole Snail</tissue>
    </source>
</reference>
<dbReference type="CDD" id="cd00022">
    <property type="entry name" value="BIR"/>
    <property type="match status" value="1"/>
</dbReference>
<dbReference type="EMBL" id="JASAOG010000022">
    <property type="protein sequence ID" value="KAK0063303.1"/>
    <property type="molecule type" value="Genomic_DNA"/>
</dbReference>
<comment type="caution">
    <text evidence="2">The sequence shown here is derived from an EMBL/GenBank/DDBJ whole genome shotgun (WGS) entry which is preliminary data.</text>
</comment>
<sequence length="584" mass="66806">MLHLQRTIKTFHYSSPSILKHEIYRLQTFVHYPLESFKSATLLAANGFVYVGNGKNDKVICNFCKVCKDNWKVDDKVEHMHSSLSPNCPLVTGIDCDNIEWTAPAQSLSVLTEALYSGQHNFTTLKHTKQRILKSRNALRKNALRKLRVSTTNKRSVTENVSSNNSTGQSMWLQNSYTMKRSQRVPVNMRRSSCIKINHVHYILQRYSSGELALAPIRSRRKSTTDEAILPQITSKTNNTITSGANLQHATKKTTCSFTDQAYTKINRFRTVEPNMPLITTKTNTCSRNGSNWQPISRKSKESRMDKSNSQIFTRRLNDTKIVKSKLQTFTIGSIAPLPERANLPIIFRRPNESRTDEANLQTIVRRPNESKTDEASLPIIFRRPNESRTDEANLQTIVRIPNESRTDEANLQTIVRIPNESRTDEANLQTIVRIPNESRTDEANLQTIVRRSNESRTDEASLPIIFRRPNESRTDEANLQTIVRRPNESRTDEASLPIIFRRPNESRTDEANLQTIVRRPNESRTNEAVPPIIVRRTNEENIQVSLHSFGRASLNRTNVSTSFSFNSEVNYFDLGIILRSLPQ</sequence>
<evidence type="ECO:0000313" key="3">
    <source>
        <dbReference type="Proteomes" id="UP001233172"/>
    </source>
</evidence>
<dbReference type="Gene3D" id="1.10.1170.10">
    <property type="entry name" value="Inhibitor Of Apoptosis Protein (2mihbC-IAP-1), Chain A"/>
    <property type="match status" value="1"/>
</dbReference>
<dbReference type="SUPFAM" id="SSF57924">
    <property type="entry name" value="Inhibitor of apoptosis (IAP) repeat"/>
    <property type="match status" value="1"/>
</dbReference>
<accession>A0AAD8FGR8</accession>
<proteinExistence type="predicted"/>
<dbReference type="Proteomes" id="UP001233172">
    <property type="component" value="Unassembled WGS sequence"/>
</dbReference>
<gene>
    <name evidence="2" type="ORF">Bpfe_007499</name>
</gene>
<dbReference type="InterPro" id="IPR001370">
    <property type="entry name" value="BIR_rpt"/>
</dbReference>
<feature type="region of interest" description="Disordered" evidence="1">
    <location>
        <begin position="286"/>
        <end position="309"/>
    </location>
</feature>
<protein>
    <submittedName>
        <fullName evidence="2">Baculoviral IAP repeat-containing protein 3</fullName>
    </submittedName>
</protein>
<evidence type="ECO:0000256" key="1">
    <source>
        <dbReference type="SAM" id="MobiDB-lite"/>
    </source>
</evidence>
<organism evidence="2 3">
    <name type="scientific">Biomphalaria pfeifferi</name>
    <name type="common">Bloodfluke planorb</name>
    <name type="synonym">Freshwater snail</name>
    <dbReference type="NCBI Taxonomy" id="112525"/>
    <lineage>
        <taxon>Eukaryota</taxon>
        <taxon>Metazoa</taxon>
        <taxon>Spiralia</taxon>
        <taxon>Lophotrochozoa</taxon>
        <taxon>Mollusca</taxon>
        <taxon>Gastropoda</taxon>
        <taxon>Heterobranchia</taxon>
        <taxon>Euthyneura</taxon>
        <taxon>Panpulmonata</taxon>
        <taxon>Hygrophila</taxon>
        <taxon>Lymnaeoidea</taxon>
        <taxon>Planorbidae</taxon>
        <taxon>Biomphalaria</taxon>
    </lineage>
</organism>